<proteinExistence type="predicted"/>
<comment type="caution">
    <text evidence="2">The sequence shown here is derived from an EMBL/GenBank/DDBJ whole genome shotgun (WGS) entry which is preliminary data.</text>
</comment>
<dbReference type="AlphaFoldDB" id="A0A8J3GYX2"/>
<dbReference type="Gene3D" id="3.40.50.1820">
    <property type="entry name" value="alpha/beta hydrolase"/>
    <property type="match status" value="1"/>
</dbReference>
<evidence type="ECO:0000259" key="1">
    <source>
        <dbReference type="Pfam" id="PF12697"/>
    </source>
</evidence>
<dbReference type="SUPFAM" id="SSF53474">
    <property type="entry name" value="alpha/beta-Hydrolases"/>
    <property type="match status" value="1"/>
</dbReference>
<dbReference type="InterPro" id="IPR052897">
    <property type="entry name" value="Sec-Metab_Biosynth_Hydrolase"/>
</dbReference>
<feature type="domain" description="AB hydrolase-1" evidence="1">
    <location>
        <begin position="4"/>
        <end position="229"/>
    </location>
</feature>
<sequence length="238" mass="25459">MADFLLIHGACHGAWCWRDLIPALTALGHGARAIDLPGNGADTTPHDQVTLAASGAAVLAASTPETIVVGHSWGGFPITAAAEADPKGLRALVYLCAYFPSETGLSMVDMRKRAPRQPILEAVQRSADGLSMTVVPALAPGLFYNDCTPEQAAWATARLCPQALKPQAEPITITERYASLPRSYILCRNDGTIPPEFQDEMTRDWPRDRVHELPTGHSPFLSDPQGLAALLSRIAEAG</sequence>
<organism evidence="2 3">
    <name type="scientific">Seohaeicola zhoushanensis</name>
    <dbReference type="NCBI Taxonomy" id="1569283"/>
    <lineage>
        <taxon>Bacteria</taxon>
        <taxon>Pseudomonadati</taxon>
        <taxon>Pseudomonadota</taxon>
        <taxon>Alphaproteobacteria</taxon>
        <taxon>Rhodobacterales</taxon>
        <taxon>Roseobacteraceae</taxon>
        <taxon>Seohaeicola</taxon>
    </lineage>
</organism>
<accession>A0A8J3GYX2</accession>
<keyword evidence="3" id="KW-1185">Reference proteome</keyword>
<dbReference type="Proteomes" id="UP000626220">
    <property type="component" value="Unassembled WGS sequence"/>
</dbReference>
<dbReference type="InterPro" id="IPR000073">
    <property type="entry name" value="AB_hydrolase_1"/>
</dbReference>
<dbReference type="InterPro" id="IPR029058">
    <property type="entry name" value="AB_hydrolase_fold"/>
</dbReference>
<dbReference type="EMBL" id="BNCJ01000007">
    <property type="protein sequence ID" value="GHF54145.1"/>
    <property type="molecule type" value="Genomic_DNA"/>
</dbReference>
<dbReference type="PANTHER" id="PTHR37017">
    <property type="entry name" value="AB HYDROLASE-1 DOMAIN-CONTAINING PROTEIN-RELATED"/>
    <property type="match status" value="1"/>
</dbReference>
<dbReference type="Pfam" id="PF12697">
    <property type="entry name" value="Abhydrolase_6"/>
    <property type="match status" value="1"/>
</dbReference>
<evidence type="ECO:0000313" key="2">
    <source>
        <dbReference type="EMBL" id="GHF54145.1"/>
    </source>
</evidence>
<protein>
    <recommendedName>
        <fullName evidence="1">AB hydrolase-1 domain-containing protein</fullName>
    </recommendedName>
</protein>
<evidence type="ECO:0000313" key="3">
    <source>
        <dbReference type="Proteomes" id="UP000626220"/>
    </source>
</evidence>
<dbReference type="RefSeq" id="WP_189680618.1">
    <property type="nucleotide sequence ID" value="NZ_BNCJ01000007.1"/>
</dbReference>
<reference evidence="2" key="1">
    <citation type="journal article" date="2014" name="Int. J. Syst. Evol. Microbiol.">
        <title>Complete genome sequence of Corynebacterium casei LMG S-19264T (=DSM 44701T), isolated from a smear-ripened cheese.</title>
        <authorList>
            <consortium name="US DOE Joint Genome Institute (JGI-PGF)"/>
            <person name="Walter F."/>
            <person name="Albersmeier A."/>
            <person name="Kalinowski J."/>
            <person name="Ruckert C."/>
        </authorList>
    </citation>
    <scope>NUCLEOTIDE SEQUENCE</scope>
    <source>
        <strain evidence="2">KCTC 42650</strain>
    </source>
</reference>
<name>A0A8J3GYX2_9RHOB</name>
<gene>
    <name evidence="2" type="ORF">GCM10017056_26990</name>
</gene>
<dbReference type="PANTHER" id="PTHR37017:SF11">
    <property type="entry name" value="ESTERASE_LIPASE_THIOESTERASE DOMAIN-CONTAINING PROTEIN"/>
    <property type="match status" value="1"/>
</dbReference>
<reference evidence="2" key="2">
    <citation type="submission" date="2020-09" db="EMBL/GenBank/DDBJ databases">
        <authorList>
            <person name="Sun Q."/>
            <person name="Kim S."/>
        </authorList>
    </citation>
    <scope>NUCLEOTIDE SEQUENCE</scope>
    <source>
        <strain evidence="2">KCTC 42650</strain>
    </source>
</reference>